<sequence>MIRHVLLLVIVLLASCSKEIEIEQIDYESKIVVDGWIEKGTWANVLLTMSSPFMTDYDSASIRSTFLNYAKVTITNGKGESEVLTLSKQDDFFPPFVYKTITMKGEENETYHLEVLYKNIRVTATASIPSLPEVVGVNCEAVSDTSMIINASVNDDVLNENYYYSHINVKHFDTRFHPTDNPLRSDRLFNGEYHTFQIKRSNQSDPLNIYNIDSERNILSDEFAISDTVLVKISLIDEEAYRVLNGIYIDHLSQSSPFSFVDQKTHTNIQGGIGR</sequence>
<comment type="caution">
    <text evidence="1">The sequence shown here is derived from an EMBL/GenBank/DDBJ whole genome shotgun (WGS) entry which is preliminary data.</text>
</comment>
<dbReference type="PROSITE" id="PS51257">
    <property type="entry name" value="PROKAR_LIPOPROTEIN"/>
    <property type="match status" value="1"/>
</dbReference>
<reference evidence="1 2" key="1">
    <citation type="submission" date="2021-01" db="EMBL/GenBank/DDBJ databases">
        <title>Carboxyliciviraga sp.nov., isolated from coastal sediments.</title>
        <authorList>
            <person name="Lu D."/>
            <person name="Zhang T."/>
        </authorList>
    </citation>
    <scope>NUCLEOTIDE SEQUENCE [LARGE SCALE GENOMIC DNA]</scope>
    <source>
        <strain evidence="1 2">N1Y132</strain>
    </source>
</reference>
<accession>A0ABS1HP28</accession>
<protein>
    <submittedName>
        <fullName evidence="1">DUF4249 family protein</fullName>
    </submittedName>
</protein>
<evidence type="ECO:0000313" key="2">
    <source>
        <dbReference type="Proteomes" id="UP000605676"/>
    </source>
</evidence>
<keyword evidence="2" id="KW-1185">Reference proteome</keyword>
<evidence type="ECO:0000313" key="1">
    <source>
        <dbReference type="EMBL" id="MBK3519341.1"/>
    </source>
</evidence>
<dbReference type="EMBL" id="JAENRR010000063">
    <property type="protein sequence ID" value="MBK3519341.1"/>
    <property type="molecule type" value="Genomic_DNA"/>
</dbReference>
<gene>
    <name evidence="1" type="ORF">JIV24_18485</name>
</gene>
<proteinExistence type="predicted"/>
<organism evidence="1 2">
    <name type="scientific">Carboxylicivirga marina</name>
    <dbReference type="NCBI Taxonomy" id="2800988"/>
    <lineage>
        <taxon>Bacteria</taxon>
        <taxon>Pseudomonadati</taxon>
        <taxon>Bacteroidota</taxon>
        <taxon>Bacteroidia</taxon>
        <taxon>Marinilabiliales</taxon>
        <taxon>Marinilabiliaceae</taxon>
        <taxon>Carboxylicivirga</taxon>
    </lineage>
</organism>
<name>A0ABS1HP28_9BACT</name>
<dbReference type="Proteomes" id="UP000605676">
    <property type="component" value="Unassembled WGS sequence"/>
</dbReference>